<dbReference type="PANTHER" id="PTHR34222:SF99">
    <property type="entry name" value="PROTEIN, PUTATIVE-RELATED"/>
    <property type="match status" value="1"/>
</dbReference>
<dbReference type="Proteomes" id="UP001152484">
    <property type="component" value="Unassembled WGS sequence"/>
</dbReference>
<evidence type="ECO:0000256" key="1">
    <source>
        <dbReference type="SAM" id="MobiDB-lite"/>
    </source>
</evidence>
<gene>
    <name evidence="2" type="ORF">CEURO_LOCUS17657</name>
</gene>
<dbReference type="AlphaFoldDB" id="A0A9P0ZQL0"/>
<name>A0A9P0ZQL0_CUSEU</name>
<organism evidence="2 3">
    <name type="scientific">Cuscuta europaea</name>
    <name type="common">European dodder</name>
    <dbReference type="NCBI Taxonomy" id="41803"/>
    <lineage>
        <taxon>Eukaryota</taxon>
        <taxon>Viridiplantae</taxon>
        <taxon>Streptophyta</taxon>
        <taxon>Embryophyta</taxon>
        <taxon>Tracheophyta</taxon>
        <taxon>Spermatophyta</taxon>
        <taxon>Magnoliopsida</taxon>
        <taxon>eudicotyledons</taxon>
        <taxon>Gunneridae</taxon>
        <taxon>Pentapetalae</taxon>
        <taxon>asterids</taxon>
        <taxon>lamiids</taxon>
        <taxon>Solanales</taxon>
        <taxon>Convolvulaceae</taxon>
        <taxon>Cuscuteae</taxon>
        <taxon>Cuscuta</taxon>
        <taxon>Cuscuta subgen. Cuscuta</taxon>
    </lineage>
</organism>
<feature type="compositionally biased region" description="Low complexity" evidence="1">
    <location>
        <begin position="48"/>
        <end position="74"/>
    </location>
</feature>
<feature type="region of interest" description="Disordered" evidence="1">
    <location>
        <begin position="45"/>
        <end position="84"/>
    </location>
</feature>
<comment type="caution">
    <text evidence="2">The sequence shown here is derived from an EMBL/GenBank/DDBJ whole genome shotgun (WGS) entry which is preliminary data.</text>
</comment>
<evidence type="ECO:0000313" key="3">
    <source>
        <dbReference type="Proteomes" id="UP001152484"/>
    </source>
</evidence>
<keyword evidence="3" id="KW-1185">Reference proteome</keyword>
<evidence type="ECO:0000313" key="2">
    <source>
        <dbReference type="EMBL" id="CAH9107202.1"/>
    </source>
</evidence>
<protein>
    <submittedName>
        <fullName evidence="2">Uncharacterized protein</fullName>
    </submittedName>
</protein>
<dbReference type="EMBL" id="CAMAPE010000050">
    <property type="protein sequence ID" value="CAH9107202.1"/>
    <property type="molecule type" value="Genomic_DNA"/>
</dbReference>
<reference evidence="2" key="1">
    <citation type="submission" date="2022-07" db="EMBL/GenBank/DDBJ databases">
        <authorList>
            <person name="Macas J."/>
            <person name="Novak P."/>
            <person name="Neumann P."/>
        </authorList>
    </citation>
    <scope>NUCLEOTIDE SEQUENCE</scope>
</reference>
<dbReference type="PANTHER" id="PTHR34222">
    <property type="entry name" value="GAG_PRE-INTEGRS DOMAIN-CONTAINING PROTEIN"/>
    <property type="match status" value="1"/>
</dbReference>
<proteinExistence type="predicted"/>
<accession>A0A9P0ZQL0</accession>
<sequence length="206" mass="22099">MLMEPSPALSRAFSLVTQQEREFGGGHASDTSQEIAANIVFNANTTQNNSNSRGGFSNNRGGSSSSRDGLSGRSTNNGRNNKFCTKCHRTNHTIDTSFLIHGYPPAYKNNGNNTSRQNQPSVNTTDIVTSFAPANSTQEENKLQNTFSFSKDQYHALLALLQQSPNPSSSVNSVHNCLVNTPGCVHGFTTLETLPEVELGGGSISS</sequence>